<keyword evidence="2" id="KW-0479">Metal-binding</keyword>
<evidence type="ECO:0000256" key="3">
    <source>
        <dbReference type="ARBA" id="ARBA00022741"/>
    </source>
</evidence>
<evidence type="ECO:0000256" key="6">
    <source>
        <dbReference type="ARBA" id="ARBA00049417"/>
    </source>
</evidence>
<dbReference type="SUPFAM" id="SSF109604">
    <property type="entry name" value="HD-domain/PDEase-like"/>
    <property type="match status" value="1"/>
</dbReference>
<accession>A0A7G9GV16</accession>
<organism evidence="8 9">
    <name type="scientific">Fusobacterium hominis</name>
    <dbReference type="NCBI Taxonomy" id="2764326"/>
    <lineage>
        <taxon>Bacteria</taxon>
        <taxon>Fusobacteriati</taxon>
        <taxon>Fusobacteriota</taxon>
        <taxon>Fusobacteriia</taxon>
        <taxon>Fusobacteriales</taxon>
        <taxon>Fusobacteriaceae</taxon>
        <taxon>Fusobacterium</taxon>
    </lineage>
</organism>
<evidence type="ECO:0000256" key="5">
    <source>
        <dbReference type="ARBA" id="ARBA00023004"/>
    </source>
</evidence>
<dbReference type="InterPro" id="IPR005249">
    <property type="entry name" value="YqeK"/>
</dbReference>
<dbReference type="Gene3D" id="1.10.3210.10">
    <property type="entry name" value="Hypothetical protein af1432"/>
    <property type="match status" value="1"/>
</dbReference>
<dbReference type="InterPro" id="IPR051094">
    <property type="entry name" value="Diverse_Catalytic_Enzymes"/>
</dbReference>
<keyword evidence="9" id="KW-1185">Reference proteome</keyword>
<keyword evidence="4 8" id="KW-0378">Hydrolase</keyword>
<dbReference type="NCBIfam" id="TIGR00488">
    <property type="entry name" value="bis(5'-nucleosyl)-tetraphosphatase (symmetrical) YqeK"/>
    <property type="match status" value="1"/>
</dbReference>
<sequence length="192" mass="22074">MFEKLRCEVQKRVTPKRYTHILGVEEKAVELGKKYQADENKLRIAAILHDVAKSMQVDELEKICRENFSAELTEEDLKITEILHGFVGSIIARKEFGIDDTEILDAIKYHTIGKKGLSIVGRIIYIADGIEKNRDYPGVEYLREMTNKDLNQGIICEIDHKEEYLKSVGGKLHKNTLEMKNWLEQLKVGGTR</sequence>
<evidence type="ECO:0000256" key="2">
    <source>
        <dbReference type="ARBA" id="ARBA00022723"/>
    </source>
</evidence>
<dbReference type="EC" id="3.6.1.41" evidence="1"/>
<dbReference type="PANTHER" id="PTHR35795:SF1">
    <property type="entry name" value="BIS(5'-NUCLEOSYL)-TETRAPHOSPHATASE, SYMMETRICAL"/>
    <property type="match status" value="1"/>
</dbReference>
<comment type="catalytic activity">
    <reaction evidence="6">
        <text>P(1),P(4)-bis(5'-adenosyl) tetraphosphate + H2O = 2 ADP + 2 H(+)</text>
        <dbReference type="Rhea" id="RHEA:24252"/>
        <dbReference type="ChEBI" id="CHEBI:15377"/>
        <dbReference type="ChEBI" id="CHEBI:15378"/>
        <dbReference type="ChEBI" id="CHEBI:58141"/>
        <dbReference type="ChEBI" id="CHEBI:456216"/>
        <dbReference type="EC" id="3.6.1.41"/>
    </reaction>
</comment>
<name>A0A7G9GV16_9FUSO</name>
<dbReference type="RefSeq" id="WP_187422674.1">
    <property type="nucleotide sequence ID" value="NZ_CP060637.1"/>
</dbReference>
<evidence type="ECO:0000313" key="8">
    <source>
        <dbReference type="EMBL" id="QNM14648.1"/>
    </source>
</evidence>
<dbReference type="CDD" id="cd00077">
    <property type="entry name" value="HDc"/>
    <property type="match status" value="1"/>
</dbReference>
<proteinExistence type="predicted"/>
<gene>
    <name evidence="8" type="primary">yqeK</name>
    <name evidence="8" type="ORF">H9Q81_06625</name>
</gene>
<dbReference type="KEGG" id="fho:H9Q81_06625"/>
<dbReference type="Pfam" id="PF01966">
    <property type="entry name" value="HD"/>
    <property type="match status" value="1"/>
</dbReference>
<dbReference type="InterPro" id="IPR003607">
    <property type="entry name" value="HD/PDEase_dom"/>
</dbReference>
<reference evidence="8 9" key="1">
    <citation type="submission" date="2020-08" db="EMBL/GenBank/DDBJ databases">
        <authorList>
            <person name="Liu C."/>
            <person name="Sun Q."/>
        </authorList>
    </citation>
    <scope>NUCLEOTIDE SEQUENCE [LARGE SCALE GENOMIC DNA]</scope>
    <source>
        <strain evidence="8 9">NSJ-57</strain>
    </source>
</reference>
<dbReference type="SMART" id="SM00471">
    <property type="entry name" value="HDc"/>
    <property type="match status" value="1"/>
</dbReference>
<dbReference type="PANTHER" id="PTHR35795">
    <property type="entry name" value="SLR1885 PROTEIN"/>
    <property type="match status" value="1"/>
</dbReference>
<dbReference type="AlphaFoldDB" id="A0A7G9GV16"/>
<feature type="domain" description="HD" evidence="7">
    <location>
        <begin position="17"/>
        <end position="133"/>
    </location>
</feature>
<evidence type="ECO:0000256" key="4">
    <source>
        <dbReference type="ARBA" id="ARBA00022801"/>
    </source>
</evidence>
<evidence type="ECO:0000256" key="1">
    <source>
        <dbReference type="ARBA" id="ARBA00012506"/>
    </source>
</evidence>
<dbReference type="PROSITE" id="PS51831">
    <property type="entry name" value="HD"/>
    <property type="match status" value="1"/>
</dbReference>
<dbReference type="Proteomes" id="UP000515913">
    <property type="component" value="Chromosome"/>
</dbReference>
<keyword evidence="5" id="KW-0408">Iron</keyword>
<protein>
    <recommendedName>
        <fullName evidence="1">bis(5'-nucleosyl)-tetraphosphatase (symmetrical)</fullName>
        <ecNumber evidence="1">3.6.1.41</ecNumber>
    </recommendedName>
</protein>
<dbReference type="GO" id="GO:0000166">
    <property type="term" value="F:nucleotide binding"/>
    <property type="evidence" value="ECO:0007669"/>
    <property type="project" value="UniProtKB-KW"/>
</dbReference>
<evidence type="ECO:0000313" key="9">
    <source>
        <dbReference type="Proteomes" id="UP000515913"/>
    </source>
</evidence>
<keyword evidence="3" id="KW-0547">Nucleotide-binding</keyword>
<evidence type="ECO:0000259" key="7">
    <source>
        <dbReference type="PROSITE" id="PS51831"/>
    </source>
</evidence>
<dbReference type="GO" id="GO:0046872">
    <property type="term" value="F:metal ion binding"/>
    <property type="evidence" value="ECO:0007669"/>
    <property type="project" value="UniProtKB-KW"/>
</dbReference>
<dbReference type="EMBL" id="CP060637">
    <property type="protein sequence ID" value="QNM14648.1"/>
    <property type="molecule type" value="Genomic_DNA"/>
</dbReference>
<dbReference type="GO" id="GO:0008803">
    <property type="term" value="F:bis(5'-nucleosyl)-tetraphosphatase (symmetrical) activity"/>
    <property type="evidence" value="ECO:0007669"/>
    <property type="project" value="UniProtKB-EC"/>
</dbReference>
<dbReference type="InterPro" id="IPR006674">
    <property type="entry name" value="HD_domain"/>
</dbReference>